<evidence type="ECO:0000256" key="3">
    <source>
        <dbReference type="ARBA" id="ARBA00022475"/>
    </source>
</evidence>
<dbReference type="EMBL" id="CAJHNH020000419">
    <property type="protein sequence ID" value="CAG5117532.1"/>
    <property type="molecule type" value="Genomic_DNA"/>
</dbReference>
<dbReference type="Gene3D" id="3.30.450.20">
    <property type="entry name" value="PAS domain"/>
    <property type="match status" value="1"/>
</dbReference>
<evidence type="ECO:0000256" key="4">
    <source>
        <dbReference type="ARBA" id="ARBA00022729"/>
    </source>
</evidence>
<keyword evidence="11" id="KW-1185">Reference proteome</keyword>
<comment type="subcellular location">
    <subcellularLocation>
        <location evidence="1">Cell membrane</location>
        <topology evidence="1">Multi-pass membrane protein</topology>
    </subcellularLocation>
</comment>
<dbReference type="Proteomes" id="UP000678393">
    <property type="component" value="Unassembled WGS sequence"/>
</dbReference>
<evidence type="ECO:0000313" key="11">
    <source>
        <dbReference type="Proteomes" id="UP000678393"/>
    </source>
</evidence>
<proteinExistence type="inferred from homology"/>
<dbReference type="PANTHER" id="PTHR32546">
    <property type="entry name" value="G-PROTEIN COUPLED RECEPTOR 158-RELATED"/>
    <property type="match status" value="1"/>
</dbReference>
<sequence>LLIDAAYNFNRMMRLLRQKSSVTSSNCYQKPEHQLYLPGDVSYGVHTQFEPEGRTALRLTNFLSMYLQNAQPEKNHGILKGGGFLQEDHLFGEVLANVMGNFRIVSAGVFFDRNKFGKPGGATRELFGPWAFRKNNAFYVMDTAGQSSQYVDKEWFLKAKSRFQTNVAGLTLYKIKAHVRSNPAGESSVKFGFYPITYRACTYAQGYWTRPYFRCDGNVNAWVMTYVSPFFGLDALRTKLEFRGVATVDVPLDLLQINQCPQSFTVANAFKNTARCDYLSTTCSPIAGFPFSRGAYMCSCRLGFEYWHVDGKEWFEGSFVELEYEKKRAGIFSRFDHLNCRPSSAAMETPAWLVLNLGLLLHSLLLSL</sequence>
<feature type="domain" description="GPR158/179 extracellular" evidence="9">
    <location>
        <begin position="208"/>
        <end position="304"/>
    </location>
</feature>
<keyword evidence="8" id="KW-0807">Transducer</keyword>
<feature type="non-terminal residue" evidence="10">
    <location>
        <position position="1"/>
    </location>
</feature>
<dbReference type="PANTHER" id="PTHR32546:SF26">
    <property type="entry name" value="SMOG, ISOFORM D"/>
    <property type="match status" value="1"/>
</dbReference>
<keyword evidence="5" id="KW-0297">G-protein coupled receptor</keyword>
<dbReference type="AlphaFoldDB" id="A0A8S3YPR1"/>
<dbReference type="InterPro" id="IPR043458">
    <property type="entry name" value="GPR158/179"/>
</dbReference>
<evidence type="ECO:0000256" key="2">
    <source>
        <dbReference type="ARBA" id="ARBA00007242"/>
    </source>
</evidence>
<gene>
    <name evidence="10" type="ORF">CUNI_LOCUS3090</name>
</gene>
<dbReference type="GO" id="GO:0005886">
    <property type="term" value="C:plasma membrane"/>
    <property type="evidence" value="ECO:0007669"/>
    <property type="project" value="UniProtKB-SubCell"/>
</dbReference>
<accession>A0A8S3YPR1</accession>
<evidence type="ECO:0000256" key="5">
    <source>
        <dbReference type="ARBA" id="ARBA00023040"/>
    </source>
</evidence>
<evidence type="ECO:0000256" key="7">
    <source>
        <dbReference type="ARBA" id="ARBA00023180"/>
    </source>
</evidence>
<keyword evidence="3" id="KW-1003">Cell membrane</keyword>
<evidence type="ECO:0000256" key="6">
    <source>
        <dbReference type="ARBA" id="ARBA00023170"/>
    </source>
</evidence>
<keyword evidence="7" id="KW-0325">Glycoprotein</keyword>
<dbReference type="GO" id="GO:0004930">
    <property type="term" value="F:G protein-coupled receptor activity"/>
    <property type="evidence" value="ECO:0007669"/>
    <property type="project" value="UniProtKB-KW"/>
</dbReference>
<keyword evidence="4" id="KW-0732">Signal</keyword>
<evidence type="ECO:0000313" key="10">
    <source>
        <dbReference type="EMBL" id="CAG5117532.1"/>
    </source>
</evidence>
<keyword evidence="3" id="KW-0472">Membrane</keyword>
<evidence type="ECO:0000259" key="9">
    <source>
        <dbReference type="Pfam" id="PF22572"/>
    </source>
</evidence>
<name>A0A8S3YPR1_9EUPU</name>
<comment type="similarity">
    <text evidence="2">Belongs to the G-protein coupled receptor 3 family.</text>
</comment>
<keyword evidence="6" id="KW-0675">Receptor</keyword>
<reference evidence="10" key="1">
    <citation type="submission" date="2021-04" db="EMBL/GenBank/DDBJ databases">
        <authorList>
            <consortium name="Molecular Ecology Group"/>
        </authorList>
    </citation>
    <scope>NUCLEOTIDE SEQUENCE</scope>
</reference>
<comment type="caution">
    <text evidence="10">The sequence shown here is derived from an EMBL/GenBank/DDBJ whole genome shotgun (WGS) entry which is preliminary data.</text>
</comment>
<dbReference type="Pfam" id="PF22572">
    <property type="entry name" value="GPR158_179_EC"/>
    <property type="match status" value="1"/>
</dbReference>
<protein>
    <recommendedName>
        <fullName evidence="9">GPR158/179 extracellular domain-containing protein</fullName>
    </recommendedName>
</protein>
<evidence type="ECO:0000256" key="1">
    <source>
        <dbReference type="ARBA" id="ARBA00004651"/>
    </source>
</evidence>
<evidence type="ECO:0000256" key="8">
    <source>
        <dbReference type="ARBA" id="ARBA00023224"/>
    </source>
</evidence>
<dbReference type="InterPro" id="IPR054714">
    <property type="entry name" value="GPR158_179_extracellular"/>
</dbReference>
<organism evidence="10 11">
    <name type="scientific">Candidula unifasciata</name>
    <dbReference type="NCBI Taxonomy" id="100452"/>
    <lineage>
        <taxon>Eukaryota</taxon>
        <taxon>Metazoa</taxon>
        <taxon>Spiralia</taxon>
        <taxon>Lophotrochozoa</taxon>
        <taxon>Mollusca</taxon>
        <taxon>Gastropoda</taxon>
        <taxon>Heterobranchia</taxon>
        <taxon>Euthyneura</taxon>
        <taxon>Panpulmonata</taxon>
        <taxon>Eupulmonata</taxon>
        <taxon>Stylommatophora</taxon>
        <taxon>Helicina</taxon>
        <taxon>Helicoidea</taxon>
        <taxon>Geomitridae</taxon>
        <taxon>Candidula</taxon>
    </lineage>
</organism>
<dbReference type="OrthoDB" id="9970547at2759"/>